<name>A0AAV0MI68_9ROSI</name>
<keyword evidence="2" id="KW-1185">Reference proteome</keyword>
<protein>
    <submittedName>
        <fullName evidence="1">Uncharacterized protein</fullName>
    </submittedName>
</protein>
<reference evidence="1" key="1">
    <citation type="submission" date="2022-08" db="EMBL/GenBank/DDBJ databases">
        <authorList>
            <person name="Gutierrez-Valencia J."/>
        </authorList>
    </citation>
    <scope>NUCLEOTIDE SEQUENCE</scope>
</reference>
<sequence length="52" mass="5733">MALENSGSTLSLSRYRFLSQKLGTLQCCSSSPLNPLPGRDTRSEYPVGYFGF</sequence>
<dbReference type="Proteomes" id="UP001154282">
    <property type="component" value="Unassembled WGS sequence"/>
</dbReference>
<dbReference type="EMBL" id="CAMGYJ010000007">
    <property type="protein sequence ID" value="CAI0445455.1"/>
    <property type="molecule type" value="Genomic_DNA"/>
</dbReference>
<accession>A0AAV0MI68</accession>
<comment type="caution">
    <text evidence="1">The sequence shown here is derived from an EMBL/GenBank/DDBJ whole genome shotgun (WGS) entry which is preliminary data.</text>
</comment>
<gene>
    <name evidence="1" type="ORF">LITE_LOCUS28564</name>
</gene>
<organism evidence="1 2">
    <name type="scientific">Linum tenue</name>
    <dbReference type="NCBI Taxonomy" id="586396"/>
    <lineage>
        <taxon>Eukaryota</taxon>
        <taxon>Viridiplantae</taxon>
        <taxon>Streptophyta</taxon>
        <taxon>Embryophyta</taxon>
        <taxon>Tracheophyta</taxon>
        <taxon>Spermatophyta</taxon>
        <taxon>Magnoliopsida</taxon>
        <taxon>eudicotyledons</taxon>
        <taxon>Gunneridae</taxon>
        <taxon>Pentapetalae</taxon>
        <taxon>rosids</taxon>
        <taxon>fabids</taxon>
        <taxon>Malpighiales</taxon>
        <taxon>Linaceae</taxon>
        <taxon>Linum</taxon>
    </lineage>
</organism>
<evidence type="ECO:0000313" key="1">
    <source>
        <dbReference type="EMBL" id="CAI0445455.1"/>
    </source>
</evidence>
<evidence type="ECO:0000313" key="2">
    <source>
        <dbReference type="Proteomes" id="UP001154282"/>
    </source>
</evidence>
<proteinExistence type="predicted"/>
<dbReference type="AlphaFoldDB" id="A0AAV0MI68"/>